<name>A0A0R3B785_PSEVE</name>
<reference evidence="10" key="1">
    <citation type="submission" date="2019-04" db="EMBL/GenBank/DDBJ databases">
        <title>Complete genome sequence of Pseudomonas veronii strain PVy, a versatile degrader capable of using multiple contaminants as sole carbon sources.</title>
        <authorList>
            <person name="Lopez-Echartea E."/>
            <person name="Ridl J."/>
            <person name="Pajer P."/>
            <person name="Strejcek M."/>
            <person name="Suman J."/>
            <person name="Uhlik O."/>
        </authorList>
    </citation>
    <scope>NUCLEOTIDE SEQUENCE [LARGE SCALE GENOMIC DNA]</scope>
    <source>
        <strain evidence="10">Pvy</strain>
    </source>
</reference>
<evidence type="ECO:0000256" key="4">
    <source>
        <dbReference type="ARBA" id="ARBA00037345"/>
    </source>
</evidence>
<gene>
    <name evidence="9" type="ORF">E4167_24590</name>
    <name evidence="8" type="ORF">HBO38_00820</name>
    <name evidence="7" type="ORF">HBO43_04985</name>
    <name evidence="6" type="ORF">YA0849_08385</name>
</gene>
<organism evidence="8 11">
    <name type="scientific">Pseudomonas veronii</name>
    <dbReference type="NCBI Taxonomy" id="76761"/>
    <lineage>
        <taxon>Bacteria</taxon>
        <taxon>Pseudomonadati</taxon>
        <taxon>Pseudomonadota</taxon>
        <taxon>Gammaproteobacteria</taxon>
        <taxon>Pseudomonadales</taxon>
        <taxon>Pseudomonadaceae</taxon>
        <taxon>Pseudomonas</taxon>
    </lineage>
</organism>
<reference evidence="11 12" key="2">
    <citation type="journal article" date="2020" name="Front. Microbiol.">
        <title>Genetic Organization of the aprX-lipA2 Operon Affects the Proteolytic Potential of Pseudomonas Species in Milk.</title>
        <authorList>
            <person name="Maier C."/>
            <person name="Huptas C."/>
            <person name="von Neubeck M."/>
            <person name="Scherer S."/>
            <person name="Wenning M."/>
            <person name="Lucking G."/>
        </authorList>
    </citation>
    <scope>NUCLEOTIDE SEQUENCE [LARGE SCALE GENOMIC DNA]</scope>
    <source>
        <strain evidence="8 11">DSM 16272</strain>
        <strain evidence="7 12">WS 4671</strain>
    </source>
</reference>
<keyword evidence="3" id="KW-0804">Transcription</keyword>
<evidence type="ECO:0000313" key="12">
    <source>
        <dbReference type="Proteomes" id="UP000552560"/>
    </source>
</evidence>
<protein>
    <submittedName>
        <fullName evidence="8">Helix-turn-helix transcriptional regulator</fullName>
    </submittedName>
</protein>
<dbReference type="Proteomes" id="UP000298274">
    <property type="component" value="Chromosome"/>
</dbReference>
<dbReference type="EMBL" id="JAAQWE010000003">
    <property type="protein sequence ID" value="NMX95946.1"/>
    <property type="molecule type" value="Genomic_DNA"/>
</dbReference>
<dbReference type="AlphaFoldDB" id="A0A0R3B785"/>
<dbReference type="OrthoDB" id="5295226at2"/>
<dbReference type="Pfam" id="PF12833">
    <property type="entry name" value="HTH_18"/>
    <property type="match status" value="1"/>
</dbReference>
<evidence type="ECO:0000313" key="8">
    <source>
        <dbReference type="EMBL" id="NMY06992.1"/>
    </source>
</evidence>
<keyword evidence="13" id="KW-1185">Reference proteome</keyword>
<sequence>MWDGNVTFGDSWAGYIGRADQNTAHSHVAIQLCIGVHQPVTLELPGQSIRAAGVIIGPNVEHRAVPDIHPVAFVYVNPDTPLGRALNALLQDNGIALASDELLECFRHSSSLSQFVEALGRLLAITSPIDQRLYKALNILRLDRDGPGSVSRAASAVGLSSPRLRYVATHQMGVSLSQWIIWNKLERASKSLADGSTLSDAAADGGFSDQAHLARIMRRMIGMTPRTAARVLRKTSVSFKTH</sequence>
<dbReference type="GeneID" id="47556558"/>
<reference evidence="6 13" key="4">
    <citation type="submission" date="2020-12" db="EMBL/GenBank/DDBJ databases">
        <title>Comparative genomic insights into the epidemiology and virulence of plant pathogenic Pseudomonads from Turkey.</title>
        <authorList>
            <person name="Dillon M."/>
            <person name="Ruiz-Bedoya T."/>
            <person name="Bendalovic-Torma C."/>
            <person name="Guttman K.M."/>
            <person name="Kwak H."/>
            <person name="Middleton M.A."/>
            <person name="Wang P.W."/>
            <person name="Horuz S."/>
            <person name="Aysan Y."/>
            <person name="Guttman D.S."/>
        </authorList>
    </citation>
    <scope>NUCLEOTIDE SEQUENCE [LARGE SCALE GENOMIC DNA]</scope>
    <source>
        <strain evidence="6 13">S4_EA_3a</strain>
    </source>
</reference>
<dbReference type="KEGG" id="pvr:PverR02_15490"/>
<dbReference type="EMBL" id="JAEILD010000035">
    <property type="protein sequence ID" value="MBI6649026.1"/>
    <property type="molecule type" value="Genomic_DNA"/>
</dbReference>
<dbReference type="RefSeq" id="WP_017849079.1">
    <property type="nucleotide sequence ID" value="NZ_CP018420.1"/>
</dbReference>
<evidence type="ECO:0000256" key="2">
    <source>
        <dbReference type="ARBA" id="ARBA00023125"/>
    </source>
</evidence>
<dbReference type="PROSITE" id="PS01124">
    <property type="entry name" value="HTH_ARAC_FAMILY_2"/>
    <property type="match status" value="1"/>
</dbReference>
<dbReference type="InterPro" id="IPR009057">
    <property type="entry name" value="Homeodomain-like_sf"/>
</dbReference>
<dbReference type="GO" id="GO:0003700">
    <property type="term" value="F:DNA-binding transcription factor activity"/>
    <property type="evidence" value="ECO:0007669"/>
    <property type="project" value="InterPro"/>
</dbReference>
<dbReference type="InterPro" id="IPR050204">
    <property type="entry name" value="AraC_XylS_family_regulators"/>
</dbReference>
<feature type="domain" description="HTH araC/xylS-type" evidence="5">
    <location>
        <begin position="134"/>
        <end position="231"/>
    </location>
</feature>
<keyword evidence="1" id="KW-0805">Transcription regulation</keyword>
<accession>A0A0R3B785</accession>
<keyword evidence="2" id="KW-0238">DNA-binding</keyword>
<dbReference type="Proteomes" id="UP000537729">
    <property type="component" value="Unassembled WGS sequence"/>
</dbReference>
<dbReference type="InterPro" id="IPR018060">
    <property type="entry name" value="HTH_AraC"/>
</dbReference>
<dbReference type="SMART" id="SM00342">
    <property type="entry name" value="HTH_ARAC"/>
    <property type="match status" value="1"/>
</dbReference>
<proteinExistence type="predicted"/>
<dbReference type="EMBL" id="JAAQWG010000001">
    <property type="protein sequence ID" value="NMY06992.1"/>
    <property type="molecule type" value="Genomic_DNA"/>
</dbReference>
<dbReference type="EMBL" id="CP039631">
    <property type="protein sequence ID" value="QCG67495.1"/>
    <property type="molecule type" value="Genomic_DNA"/>
</dbReference>
<dbReference type="SUPFAM" id="SSF46689">
    <property type="entry name" value="Homeodomain-like"/>
    <property type="match status" value="1"/>
</dbReference>
<evidence type="ECO:0000313" key="10">
    <source>
        <dbReference type="Proteomes" id="UP000298274"/>
    </source>
</evidence>
<evidence type="ECO:0000259" key="5">
    <source>
        <dbReference type="PROSITE" id="PS01124"/>
    </source>
</evidence>
<evidence type="ECO:0000256" key="1">
    <source>
        <dbReference type="ARBA" id="ARBA00023015"/>
    </source>
</evidence>
<evidence type="ECO:0000313" key="11">
    <source>
        <dbReference type="Proteomes" id="UP000537729"/>
    </source>
</evidence>
<dbReference type="GO" id="GO:0043565">
    <property type="term" value="F:sequence-specific DNA binding"/>
    <property type="evidence" value="ECO:0007669"/>
    <property type="project" value="InterPro"/>
</dbReference>
<dbReference type="Gene3D" id="1.10.10.60">
    <property type="entry name" value="Homeodomain-like"/>
    <property type="match status" value="1"/>
</dbReference>
<evidence type="ECO:0000313" key="6">
    <source>
        <dbReference type="EMBL" id="MBI6649026.1"/>
    </source>
</evidence>
<dbReference type="PANTHER" id="PTHR46796">
    <property type="entry name" value="HTH-TYPE TRANSCRIPTIONAL ACTIVATOR RHAS-RELATED"/>
    <property type="match status" value="1"/>
</dbReference>
<evidence type="ECO:0000313" key="13">
    <source>
        <dbReference type="Proteomes" id="UP000614123"/>
    </source>
</evidence>
<evidence type="ECO:0000313" key="9">
    <source>
        <dbReference type="EMBL" id="QCG67495.1"/>
    </source>
</evidence>
<evidence type="ECO:0000256" key="3">
    <source>
        <dbReference type="ARBA" id="ARBA00023163"/>
    </source>
</evidence>
<reference evidence="9" key="3">
    <citation type="submission" date="2020-01" db="EMBL/GenBank/DDBJ databases">
        <title>Complete genome sequence of Pseudomonas veronii strain PVy, a versatile degrader capable of using multiple contaminants as sole carbon sources.</title>
        <authorList>
            <person name="Lopez-Echartea E."/>
            <person name="Ridl J."/>
            <person name="Pajer P."/>
            <person name="Strejcek M."/>
            <person name="Suman J."/>
            <person name="Uhlik O."/>
        </authorList>
    </citation>
    <scope>NUCLEOTIDE SEQUENCE</scope>
    <source>
        <strain evidence="9">Pvy</strain>
    </source>
</reference>
<dbReference type="Proteomes" id="UP000552560">
    <property type="component" value="Unassembled WGS sequence"/>
</dbReference>
<evidence type="ECO:0000313" key="7">
    <source>
        <dbReference type="EMBL" id="NMX95946.1"/>
    </source>
</evidence>
<dbReference type="Proteomes" id="UP000614123">
    <property type="component" value="Unassembled WGS sequence"/>
</dbReference>
<comment type="function">
    <text evidence="4">Regulatory protein of the TOL plasmid xyl operons. XylS activates the xylXYZLTEGFJQKIH operon required for the degradation of toluene, m-xylene and p-xylene.</text>
</comment>